<keyword evidence="3" id="KW-1185">Reference proteome</keyword>
<feature type="signal peptide" evidence="1">
    <location>
        <begin position="1"/>
        <end position="20"/>
    </location>
</feature>
<gene>
    <name evidence="2" type="ORF">VIBC2010_00989</name>
</gene>
<protein>
    <recommendedName>
        <fullName evidence="4">Secreted protein</fullName>
    </recommendedName>
</protein>
<sequence>MKTIKFIAISALALALPTQANTTLDVVFPSENGTTNKNLEGLCSLAEQEHHGVILDKAIRFDIPTIMEAVNPGKYVMSCEVQFLGEQYLTQFSVIKFHRSEHGSYADSYDQSGFAFGIKPIKTRSSCYIPQDLTFDPTCLAAFYGNNSYFLDSISGESNTQWHFDQSYSSAVGVFLLDNPHISE</sequence>
<dbReference type="Proteomes" id="UP000002943">
    <property type="component" value="Unassembled WGS sequence"/>
</dbReference>
<feature type="chain" id="PRO_5003166666" description="Secreted protein" evidence="1">
    <location>
        <begin position="21"/>
        <end position="184"/>
    </location>
</feature>
<dbReference type="OrthoDB" id="7062570at2"/>
<dbReference type="RefSeq" id="WP_009600106.1">
    <property type="nucleotide sequence ID" value="NZ_AEIU01000046.1"/>
</dbReference>
<evidence type="ECO:0000313" key="3">
    <source>
        <dbReference type="Proteomes" id="UP000002943"/>
    </source>
</evidence>
<evidence type="ECO:0000256" key="1">
    <source>
        <dbReference type="SAM" id="SignalP"/>
    </source>
</evidence>
<proteinExistence type="predicted"/>
<evidence type="ECO:0000313" key="2">
    <source>
        <dbReference type="EMBL" id="EFP97827.1"/>
    </source>
</evidence>
<organism evidence="2 3">
    <name type="scientific">Vibrio caribbeanicus ATCC BAA-2122</name>
    <dbReference type="NCBI Taxonomy" id="796620"/>
    <lineage>
        <taxon>Bacteria</taxon>
        <taxon>Pseudomonadati</taxon>
        <taxon>Pseudomonadota</taxon>
        <taxon>Gammaproteobacteria</taxon>
        <taxon>Vibrionales</taxon>
        <taxon>Vibrionaceae</taxon>
        <taxon>Vibrio</taxon>
    </lineage>
</organism>
<keyword evidence="1" id="KW-0732">Signal</keyword>
<dbReference type="STRING" id="796620.VIBC2010_00989"/>
<comment type="caution">
    <text evidence="2">The sequence shown here is derived from an EMBL/GenBank/DDBJ whole genome shotgun (WGS) entry which is preliminary data.</text>
</comment>
<name>E3BGL9_9VIBR</name>
<accession>E3BGL9</accession>
<evidence type="ECO:0008006" key="4">
    <source>
        <dbReference type="Google" id="ProtNLM"/>
    </source>
</evidence>
<dbReference type="AlphaFoldDB" id="E3BGL9"/>
<dbReference type="EMBL" id="AEIU01000046">
    <property type="protein sequence ID" value="EFP97827.1"/>
    <property type="molecule type" value="Genomic_DNA"/>
</dbReference>
<reference evidence="2 3" key="1">
    <citation type="journal article" date="2012" name="Int. J. Syst. Evol. Microbiol.">
        <title>Vibrio caribbeanicus sp. nov., isolated from the marine sponge Scleritoderma cyanea.</title>
        <authorList>
            <person name="Hoffmann M."/>
            <person name="Monday S.R."/>
            <person name="Allard M.W."/>
            <person name="Strain E.A."/>
            <person name="Whittaker P."/>
            <person name="Naum M."/>
            <person name="McCarthy P.J."/>
            <person name="Lopez J.V."/>
            <person name="Fischer M."/>
            <person name="Brown E.W."/>
        </authorList>
    </citation>
    <scope>NUCLEOTIDE SEQUENCE [LARGE SCALE GENOMIC DNA]</scope>
    <source>
        <strain evidence="2 3">ATCC BAA-2122</strain>
    </source>
</reference>